<dbReference type="InterPro" id="IPR025949">
    <property type="entry name" value="PapC-like_C"/>
</dbReference>
<dbReference type="SUPFAM" id="SSF141729">
    <property type="entry name" value="FimD N-terminal domain-like"/>
    <property type="match status" value="1"/>
</dbReference>
<accession>A0ABT0KEY8</accession>
<comment type="subcellular location">
    <subcellularLocation>
        <location evidence="1 10">Cell outer membrane</location>
        <topology evidence="1 10">Multi-pass membrane protein</topology>
    </subcellularLocation>
</comment>
<gene>
    <name evidence="13" type="ORF">KAJ71_14025</name>
</gene>
<protein>
    <submittedName>
        <fullName evidence="13">Fimbrial biogenesis outer membrane usher protein</fullName>
    </submittedName>
</protein>
<comment type="similarity">
    <text evidence="2 10">Belongs to the fimbrial export usher family.</text>
</comment>
<dbReference type="InterPro" id="IPR000015">
    <property type="entry name" value="Fimb_usher"/>
</dbReference>
<keyword evidence="8 10" id="KW-0472">Membrane</keyword>
<feature type="domain" description="PapC N-terminal" evidence="12">
    <location>
        <begin position="40"/>
        <end position="187"/>
    </location>
</feature>
<dbReference type="RefSeq" id="WP_248946301.1">
    <property type="nucleotide sequence ID" value="NZ_CBCSGY010000105.1"/>
</dbReference>
<evidence type="ECO:0000256" key="3">
    <source>
        <dbReference type="ARBA" id="ARBA00022448"/>
    </source>
</evidence>
<reference evidence="13" key="1">
    <citation type="submission" date="2021-04" db="EMBL/GenBank/DDBJ databases">
        <title>Genome sequence of Serratia sp. arafor3.</title>
        <authorList>
            <person name="Besaury L."/>
        </authorList>
    </citation>
    <scope>NUCLEOTIDE SEQUENCE</scope>
    <source>
        <strain evidence="13">Arafor3</strain>
    </source>
</reference>
<proteinExistence type="inferred from homology"/>
<comment type="caution">
    <text evidence="13">The sequence shown here is derived from an EMBL/GenBank/DDBJ whole genome shotgun (WGS) entry which is preliminary data.</text>
</comment>
<sequence>MKNPKRIGSRGFNRTPLAWLISCQVAMLMGVSGGVQARDYFNPALLELDSPSLRGADLAVFEEGKTQAPGKYRVDIYLNGEMYDTQDIDFSLQSDSAGKISLQPCLSSDMLEAMGVKIASFPAIQATGQCIDLAQVIPSASATFRFNQQRLNVSIPQAALNTTARGYVAPEKWDQGIPALLVNYSFSGASNRTRNSKQKDSESYYLNLRSGLNLGAWRLRNYSTWNRSSGGQDHWNSINTYLQRDIVALKSQLILGDSSSPGEVFDSVSFRGGQLASDDEMLPDSMKGYAPTVRGIARSNAQVTIRQNGNVIYQSYVPPGAFEITDLYPTAGSGDLNVTVKEADGSEQNIVVAFAAVPVLQRQGRLKYSLTSGQYRSSNSYVDDTPFTQGTAIYGLPWGATLYGGMQAASKFQSLAFGWGQNMGAIGAFSADVTQAWAKPEYADKESGQSWRMRYGKNFTDSGTSFSLASYRYSTAGFYTLQETLDTYTGGRSSPNNSHKKSRAELLLNQRLWEGAGGVSLSLYNENYWNDRRRTQSASVGYNNSWNGISYGLNYTYNKNAYDSRGDRLTNDDHIFAFNVNVPLSKWLPNTYATYNLNTSRNGSTSNAVGLSGTALPNGNLSYSVSQGYTSQGTGAYGNSNLNYRGGLGRVNLGYGYNRSQQRLNYGLAGGILLHENGLTLSQPMGDSAVLVRAPGAKGINISNQTGVSTDWRGYAVVPYGSAYRKNRISIDTTTLPDDVDMTLSSQTVIPTRGAIVRADFKPNIGQRVLMTLLMQGGAPVPFGATVTDSNGGDNNASIVGDAGQVFLSGMAGSGKLNVKWGNAASQQCQVSYSLPEQKEASGIRLMNGQCL</sequence>
<dbReference type="InterPro" id="IPR018030">
    <property type="entry name" value="Fimbrial_membr_usher_CS"/>
</dbReference>
<keyword evidence="4" id="KW-1134">Transmembrane beta strand</keyword>
<dbReference type="InterPro" id="IPR037224">
    <property type="entry name" value="PapC_N_sf"/>
</dbReference>
<dbReference type="PROSITE" id="PS01151">
    <property type="entry name" value="FIMBRIAL_USHER"/>
    <property type="match status" value="1"/>
</dbReference>
<dbReference type="InterPro" id="IPR043142">
    <property type="entry name" value="PapC-like_C_sf"/>
</dbReference>
<dbReference type="PANTHER" id="PTHR30451:SF21">
    <property type="entry name" value="FIMBRIAL USHER DOMAIN-CONTAINING PROTEIN YDET-RELATED"/>
    <property type="match status" value="1"/>
</dbReference>
<evidence type="ECO:0000256" key="1">
    <source>
        <dbReference type="ARBA" id="ARBA00004571"/>
    </source>
</evidence>
<evidence type="ECO:0000256" key="4">
    <source>
        <dbReference type="ARBA" id="ARBA00022452"/>
    </source>
</evidence>
<evidence type="ECO:0000259" key="11">
    <source>
        <dbReference type="Pfam" id="PF13953"/>
    </source>
</evidence>
<keyword evidence="7" id="KW-0732">Signal</keyword>
<keyword evidence="6 10" id="KW-0812">Transmembrane</keyword>
<evidence type="ECO:0000256" key="10">
    <source>
        <dbReference type="RuleBase" id="RU003884"/>
    </source>
</evidence>
<evidence type="ECO:0000256" key="6">
    <source>
        <dbReference type="ARBA" id="ARBA00022692"/>
    </source>
</evidence>
<evidence type="ECO:0000313" key="14">
    <source>
        <dbReference type="Proteomes" id="UP001165275"/>
    </source>
</evidence>
<dbReference type="InterPro" id="IPR025885">
    <property type="entry name" value="PapC_N"/>
</dbReference>
<name>A0ABT0KEY8_9GAMM</name>
<evidence type="ECO:0000313" key="13">
    <source>
        <dbReference type="EMBL" id="MCL1030133.1"/>
    </source>
</evidence>
<organism evidence="13 14">
    <name type="scientific">Serratia silvae</name>
    <dbReference type="NCBI Taxonomy" id="2824122"/>
    <lineage>
        <taxon>Bacteria</taxon>
        <taxon>Pseudomonadati</taxon>
        <taxon>Pseudomonadota</taxon>
        <taxon>Gammaproteobacteria</taxon>
        <taxon>Enterobacterales</taxon>
        <taxon>Yersiniaceae</taxon>
        <taxon>Serratia</taxon>
    </lineage>
</organism>
<keyword evidence="14" id="KW-1185">Reference proteome</keyword>
<dbReference type="PANTHER" id="PTHR30451">
    <property type="entry name" value="OUTER MEMBRANE USHER PROTEIN"/>
    <property type="match status" value="1"/>
</dbReference>
<keyword evidence="5 10" id="KW-1029">Fimbrium biogenesis</keyword>
<dbReference type="Gene3D" id="2.60.40.2070">
    <property type="match status" value="1"/>
</dbReference>
<evidence type="ECO:0000256" key="9">
    <source>
        <dbReference type="ARBA" id="ARBA00023237"/>
    </source>
</evidence>
<dbReference type="Gene3D" id="2.60.40.3110">
    <property type="match status" value="1"/>
</dbReference>
<dbReference type="EMBL" id="JAGQDC010000010">
    <property type="protein sequence ID" value="MCL1030133.1"/>
    <property type="molecule type" value="Genomic_DNA"/>
</dbReference>
<dbReference type="Pfam" id="PF13953">
    <property type="entry name" value="PapC_C"/>
    <property type="match status" value="1"/>
</dbReference>
<dbReference type="InterPro" id="IPR042186">
    <property type="entry name" value="FimD_plug_dom"/>
</dbReference>
<dbReference type="Gene3D" id="2.60.40.2610">
    <property type="entry name" value="Outer membrane usher protein FimD, plug domain"/>
    <property type="match status" value="1"/>
</dbReference>
<dbReference type="Pfam" id="PF13954">
    <property type="entry name" value="PapC_N"/>
    <property type="match status" value="1"/>
</dbReference>
<evidence type="ECO:0000256" key="2">
    <source>
        <dbReference type="ARBA" id="ARBA00008064"/>
    </source>
</evidence>
<evidence type="ECO:0000259" key="12">
    <source>
        <dbReference type="Pfam" id="PF13954"/>
    </source>
</evidence>
<keyword evidence="3 10" id="KW-0813">Transport</keyword>
<keyword evidence="9 10" id="KW-0998">Cell outer membrane</keyword>
<evidence type="ECO:0000256" key="7">
    <source>
        <dbReference type="ARBA" id="ARBA00022729"/>
    </source>
</evidence>
<dbReference type="Proteomes" id="UP001165275">
    <property type="component" value="Unassembled WGS sequence"/>
</dbReference>
<evidence type="ECO:0000256" key="5">
    <source>
        <dbReference type="ARBA" id="ARBA00022558"/>
    </source>
</evidence>
<feature type="domain" description="PapC-like C-terminal" evidence="11">
    <location>
        <begin position="770"/>
        <end position="837"/>
    </location>
</feature>
<dbReference type="Pfam" id="PF00577">
    <property type="entry name" value="Usher"/>
    <property type="match status" value="1"/>
</dbReference>
<evidence type="ECO:0000256" key="8">
    <source>
        <dbReference type="ARBA" id="ARBA00023136"/>
    </source>
</evidence>
<dbReference type="Gene3D" id="3.10.20.410">
    <property type="match status" value="1"/>
</dbReference>